<dbReference type="AlphaFoldDB" id="A0A5C6ZPK1"/>
<keyword evidence="3" id="KW-1185">Reference proteome</keyword>
<reference evidence="2 3" key="1">
    <citation type="submission" date="2019-08" db="EMBL/GenBank/DDBJ databases">
        <title>Genomes of Subsaximicrobium wynnwilliamsii strains.</title>
        <authorList>
            <person name="Bowman J.P."/>
        </authorList>
    </citation>
    <scope>NUCLEOTIDE SEQUENCE [LARGE SCALE GENOMIC DNA]</scope>
    <source>
        <strain evidence="2 3">2-80-2</strain>
    </source>
</reference>
<dbReference type="RefSeq" id="WP_147085326.1">
    <property type="nucleotide sequence ID" value="NZ_VORM01000002.1"/>
</dbReference>
<dbReference type="Proteomes" id="UP000321578">
    <property type="component" value="Unassembled WGS sequence"/>
</dbReference>
<dbReference type="InterPro" id="IPR033122">
    <property type="entry name" value="LETM1-like_RBD"/>
</dbReference>
<evidence type="ECO:0000313" key="3">
    <source>
        <dbReference type="Proteomes" id="UP000321578"/>
    </source>
</evidence>
<organism evidence="2 3">
    <name type="scientific">Subsaximicrobium wynnwilliamsii</name>
    <dbReference type="NCBI Taxonomy" id="291179"/>
    <lineage>
        <taxon>Bacteria</taxon>
        <taxon>Pseudomonadati</taxon>
        <taxon>Bacteroidota</taxon>
        <taxon>Flavobacteriia</taxon>
        <taxon>Flavobacteriales</taxon>
        <taxon>Flavobacteriaceae</taxon>
        <taxon>Subsaximicrobium</taxon>
    </lineage>
</organism>
<comment type="caution">
    <text evidence="2">The sequence shown here is derived from an EMBL/GenBank/DDBJ whole genome shotgun (WGS) entry which is preliminary data.</text>
</comment>
<dbReference type="NCBIfam" id="NF040639">
    <property type="entry name" value="LETM1_rel_film"/>
    <property type="match status" value="1"/>
</dbReference>
<dbReference type="Pfam" id="PF07766">
    <property type="entry name" value="LETM1_RBD"/>
    <property type="match status" value="1"/>
</dbReference>
<evidence type="ECO:0000313" key="2">
    <source>
        <dbReference type="EMBL" id="TXD90580.1"/>
    </source>
</evidence>
<dbReference type="EMBL" id="VORO01000003">
    <property type="protein sequence ID" value="TXD90580.1"/>
    <property type="molecule type" value="Genomic_DNA"/>
</dbReference>
<dbReference type="GO" id="GO:0043022">
    <property type="term" value="F:ribosome binding"/>
    <property type="evidence" value="ECO:0007669"/>
    <property type="project" value="InterPro"/>
</dbReference>
<protein>
    <recommendedName>
        <fullName evidence="1">Letm1 RBD domain-containing protein</fullName>
    </recommendedName>
</protein>
<feature type="domain" description="Letm1 RBD" evidence="1">
    <location>
        <begin position="345"/>
        <end position="398"/>
    </location>
</feature>
<evidence type="ECO:0000259" key="1">
    <source>
        <dbReference type="Pfam" id="PF07766"/>
    </source>
</evidence>
<sequence>MNPSTNGWIENFCSRIAKQQLPFSNFDALYDALKTYGFIYGVNVSCVAPFATKNSYYSEDELAKINLITAMYHVYAFRNRSVNDKSFSITLLEFYETLEISDFSRWDKFFIGKSQSARLERLINDRVSLEDSTHSKNFNKSFTNSLLCVDVFIFKLFLEKSSKNINLEIKSNAAYLEQIIVGTLYQSLNSRGEITIKDKAVVDMIEASKAFDDRKAPATEDLIYNIDYNISQEEKIYLLDLVCLSVRDDEFMDATEFEFLIQLANRLELKESDITNAMKCVTSFRKAHKKTILLLQQTNPISNFFDNSYRLVNKLIRRNSKRLVKELRQSKDLLALITKSTHTDLTKEEQKRMQSQLLEILKTIPSLAIFMLPGGAILLPIFAKLIPNLLPSAFDDNHIEK</sequence>
<gene>
    <name evidence="2" type="ORF">ESY86_04220</name>
</gene>
<name>A0A5C6ZPK1_9FLAO</name>
<accession>A0A5C6ZPK1</accession>
<dbReference type="OrthoDB" id="1421172at2"/>
<proteinExistence type="predicted"/>